<dbReference type="InterPro" id="IPR024474">
    <property type="entry name" value="Znf_dom_IS66"/>
</dbReference>
<dbReference type="InterPro" id="IPR004291">
    <property type="entry name" value="Transposase_IS66_central"/>
</dbReference>
<dbReference type="InterPro" id="IPR039552">
    <property type="entry name" value="IS66_C"/>
</dbReference>
<gene>
    <name evidence="6" type="ORF">D1O30_10980</name>
</gene>
<feature type="domain" description="Transposase IS66 central" evidence="2">
    <location>
        <begin position="209"/>
        <end position="498"/>
    </location>
</feature>
<feature type="domain" description="Transposase IS66 C-terminal" evidence="5">
    <location>
        <begin position="505"/>
        <end position="543"/>
    </location>
</feature>
<protein>
    <submittedName>
        <fullName evidence="6">IS66 family transposase</fullName>
    </submittedName>
</protein>
<organism evidence="6 7">
    <name type="scientific">Methylocystis hirsuta</name>
    <dbReference type="NCBI Taxonomy" id="369798"/>
    <lineage>
        <taxon>Bacteria</taxon>
        <taxon>Pseudomonadati</taxon>
        <taxon>Pseudomonadota</taxon>
        <taxon>Alphaproteobacteria</taxon>
        <taxon>Hyphomicrobiales</taxon>
        <taxon>Methylocystaceae</taxon>
        <taxon>Methylocystis</taxon>
    </lineage>
</organism>
<dbReference type="InterPro" id="IPR024463">
    <property type="entry name" value="Transposase_TnpC_homeodom"/>
</dbReference>
<dbReference type="NCBIfam" id="NF033517">
    <property type="entry name" value="transpos_IS66"/>
    <property type="match status" value="1"/>
</dbReference>
<dbReference type="Proteomes" id="UP000268623">
    <property type="component" value="Unassembled WGS sequence"/>
</dbReference>
<dbReference type="PANTHER" id="PTHR33678">
    <property type="entry name" value="BLL1576 PROTEIN"/>
    <property type="match status" value="1"/>
</dbReference>
<feature type="domain" description="Transposase IS66 zinc-finger binding" evidence="3">
    <location>
        <begin position="149"/>
        <end position="192"/>
    </location>
</feature>
<dbReference type="Pfam" id="PF13005">
    <property type="entry name" value="zf-IS66"/>
    <property type="match status" value="1"/>
</dbReference>
<evidence type="ECO:0000259" key="4">
    <source>
        <dbReference type="Pfam" id="PF13007"/>
    </source>
</evidence>
<dbReference type="Pfam" id="PF13817">
    <property type="entry name" value="DDE_Tnp_IS66_C"/>
    <property type="match status" value="1"/>
</dbReference>
<evidence type="ECO:0000259" key="3">
    <source>
        <dbReference type="Pfam" id="PF13005"/>
    </source>
</evidence>
<reference evidence="6 7" key="1">
    <citation type="submission" date="2018-08" db="EMBL/GenBank/DDBJ databases">
        <title>Genome sequence of Methylocystis hirsuta CSC1, a methanotroph able to accumulate PHAs.</title>
        <authorList>
            <person name="Bordel S."/>
            <person name="Rodriguez E."/>
            <person name="Gancedo J."/>
            <person name="Munoz R."/>
        </authorList>
    </citation>
    <scope>NUCLEOTIDE SEQUENCE [LARGE SCALE GENOMIC DNA]</scope>
    <source>
        <strain evidence="6 7">CSC1</strain>
    </source>
</reference>
<comment type="caution">
    <text evidence="6">The sequence shown here is derived from an EMBL/GenBank/DDBJ whole genome shotgun (WGS) entry which is preliminary data.</text>
</comment>
<proteinExistence type="predicted"/>
<dbReference type="Pfam" id="PF03050">
    <property type="entry name" value="DDE_Tnp_IS66"/>
    <property type="match status" value="1"/>
</dbReference>
<evidence type="ECO:0000259" key="5">
    <source>
        <dbReference type="Pfam" id="PF13817"/>
    </source>
</evidence>
<evidence type="ECO:0000313" key="6">
    <source>
        <dbReference type="EMBL" id="RNJ50046.1"/>
    </source>
</evidence>
<dbReference type="OrthoDB" id="9800877at2"/>
<feature type="domain" description="Transposase TnpC homeodomain" evidence="4">
    <location>
        <begin position="85"/>
        <end position="142"/>
    </location>
</feature>
<dbReference type="AlphaFoldDB" id="A0A3M9XQV9"/>
<dbReference type="EMBL" id="QWDD01000001">
    <property type="protein sequence ID" value="RNJ50046.1"/>
    <property type="molecule type" value="Genomic_DNA"/>
</dbReference>
<dbReference type="Pfam" id="PF13007">
    <property type="entry name" value="LZ_Tnp_IS66"/>
    <property type="match status" value="1"/>
</dbReference>
<dbReference type="PANTHER" id="PTHR33678:SF1">
    <property type="entry name" value="BLL1576 PROTEIN"/>
    <property type="match status" value="1"/>
</dbReference>
<accession>A0A3M9XQV9</accession>
<evidence type="ECO:0000313" key="7">
    <source>
        <dbReference type="Proteomes" id="UP000268623"/>
    </source>
</evidence>
<evidence type="ECO:0000259" key="2">
    <source>
        <dbReference type="Pfam" id="PF03050"/>
    </source>
</evidence>
<dbReference type="InterPro" id="IPR052344">
    <property type="entry name" value="Transposase-related"/>
</dbReference>
<evidence type="ECO:0000256" key="1">
    <source>
        <dbReference type="SAM" id="MobiDB-lite"/>
    </source>
</evidence>
<feature type="region of interest" description="Disordered" evidence="1">
    <location>
        <begin position="70"/>
        <end position="93"/>
    </location>
</feature>
<sequence>MALSACRRVTSAIDAPSSRLSSTIRRLSSRFQDRRLRLIGASSPSLPTDINDSVHVAQVDTIIEPLFRQLSPKSSSKPGGRRRRDTTYGRSSEKLDDSQYAFAFEEVQTGLAAVEARLEKRRPSPSKPGGRRPLPAHLERIEEVIEPEEQTCACGACARVKIGEDVSERLDVVAPKFRVIVTRRPRYACTACRENIIQAPVPARLIEGGIATERLLANIAVSKYADGLPLYRQEAIFAREKVELGRNLMAGWMGHVGFHLEPLADRLFQLVRDGDRIFADETTLPVLAPGRGRTRTGYLWTYLRDDRPYGGAGPPIVVYRFEDSRAARCIERHLAGWRGVLQCDGYAAYRKLAEPDRPGGPATIACCWAHLRREFYKLHDAGVSQTATWTIERMVELWTVEARIKGCDPQTRLDARRATSAPIVDELQLRWESELTRISGKSKLAEAIRYGLSRKAEFRRFLEDGRVELDNNSVERAIRPQTITRKNALFAGSEAGGETWATIASLLATARLNDVDPSAWLTQTLERIAAGWPNKNIDALLPWNFSRD</sequence>
<name>A0A3M9XQV9_9HYPH</name>
<keyword evidence="7" id="KW-1185">Reference proteome</keyword>